<keyword evidence="3" id="KW-0812">Transmembrane</keyword>
<dbReference type="InterPro" id="IPR036179">
    <property type="entry name" value="Ig-like_dom_sf"/>
</dbReference>
<protein>
    <submittedName>
        <fullName evidence="6">Uncharacterized protein LOC114869698</fullName>
    </submittedName>
</protein>
<sequence>MEGHDVTLHCQTKSPPSKLPADFYKDGSLIRTEPTGHMTIHRVTKSDEGAYKCSIQAGGESASSWMLVSDKPASTVQTSAAASSLSPPPPPPSSFSVFLIVISVFALLLLVLLVLLVRRCLQRKPDAEAEGGDRDITYSDITAFHRRLQPVRPSRDSDLSPVYSAVRRDHVVYGPVNIRGTKSQPRELRLDPEVVYSSLSSNH</sequence>
<evidence type="ECO:0000313" key="6">
    <source>
        <dbReference type="RefSeq" id="XP_055370139.1"/>
    </source>
</evidence>
<evidence type="ECO:0000256" key="1">
    <source>
        <dbReference type="ARBA" id="ARBA00022729"/>
    </source>
</evidence>
<dbReference type="PANTHER" id="PTHR11481:SF64">
    <property type="entry name" value="FC RECEPTOR-LIKE PROTEIN 4"/>
    <property type="match status" value="1"/>
</dbReference>
<dbReference type="RefSeq" id="XP_055370139.1">
    <property type="nucleotide sequence ID" value="XM_055514164.1"/>
</dbReference>
<organism evidence="5 6">
    <name type="scientific">Betta splendens</name>
    <name type="common">Siamese fighting fish</name>
    <dbReference type="NCBI Taxonomy" id="158456"/>
    <lineage>
        <taxon>Eukaryota</taxon>
        <taxon>Metazoa</taxon>
        <taxon>Chordata</taxon>
        <taxon>Craniata</taxon>
        <taxon>Vertebrata</taxon>
        <taxon>Euteleostomi</taxon>
        <taxon>Actinopterygii</taxon>
        <taxon>Neopterygii</taxon>
        <taxon>Teleostei</taxon>
        <taxon>Neoteleostei</taxon>
        <taxon>Acanthomorphata</taxon>
        <taxon>Anabantaria</taxon>
        <taxon>Anabantiformes</taxon>
        <taxon>Anabantoidei</taxon>
        <taxon>Osphronemidae</taxon>
        <taxon>Betta</taxon>
    </lineage>
</organism>
<proteinExistence type="predicted"/>
<dbReference type="Gene3D" id="2.60.40.10">
    <property type="entry name" value="Immunoglobulins"/>
    <property type="match status" value="1"/>
</dbReference>
<dbReference type="GO" id="GO:0006955">
    <property type="term" value="P:immune response"/>
    <property type="evidence" value="ECO:0007669"/>
    <property type="project" value="TreeGrafter"/>
</dbReference>
<evidence type="ECO:0000259" key="4">
    <source>
        <dbReference type="PROSITE" id="PS50835"/>
    </source>
</evidence>
<gene>
    <name evidence="6" type="primary">LOC114869698</name>
</gene>
<dbReference type="GeneID" id="114869698"/>
<dbReference type="KEGG" id="bspl:114869698"/>
<reference evidence="6" key="1">
    <citation type="submission" date="2025-08" db="UniProtKB">
        <authorList>
            <consortium name="RefSeq"/>
        </authorList>
    </citation>
    <scope>IDENTIFICATION</scope>
</reference>
<feature type="domain" description="Ig-like" evidence="4">
    <location>
        <begin position="1"/>
        <end position="69"/>
    </location>
</feature>
<evidence type="ECO:0000313" key="5">
    <source>
        <dbReference type="Proteomes" id="UP000515150"/>
    </source>
</evidence>
<dbReference type="GO" id="GO:0004888">
    <property type="term" value="F:transmembrane signaling receptor activity"/>
    <property type="evidence" value="ECO:0007669"/>
    <property type="project" value="TreeGrafter"/>
</dbReference>
<evidence type="ECO:0000256" key="3">
    <source>
        <dbReference type="SAM" id="Phobius"/>
    </source>
</evidence>
<evidence type="ECO:0000256" key="2">
    <source>
        <dbReference type="ARBA" id="ARBA00023157"/>
    </source>
</evidence>
<dbReference type="SUPFAM" id="SSF48726">
    <property type="entry name" value="Immunoglobulin"/>
    <property type="match status" value="1"/>
</dbReference>
<keyword evidence="2" id="KW-1015">Disulfide bond</keyword>
<dbReference type="Proteomes" id="UP000515150">
    <property type="component" value="Chromosome 2"/>
</dbReference>
<keyword evidence="5" id="KW-1185">Reference proteome</keyword>
<dbReference type="PANTHER" id="PTHR11481">
    <property type="entry name" value="IMMUNOGLOBULIN FC RECEPTOR"/>
    <property type="match status" value="1"/>
</dbReference>
<dbReference type="GO" id="GO:0007166">
    <property type="term" value="P:cell surface receptor signaling pathway"/>
    <property type="evidence" value="ECO:0007669"/>
    <property type="project" value="TreeGrafter"/>
</dbReference>
<keyword evidence="3" id="KW-0472">Membrane</keyword>
<dbReference type="InterPro" id="IPR013783">
    <property type="entry name" value="Ig-like_fold"/>
</dbReference>
<dbReference type="InterPro" id="IPR007110">
    <property type="entry name" value="Ig-like_dom"/>
</dbReference>
<dbReference type="OrthoDB" id="8444295at2759"/>
<dbReference type="AlphaFoldDB" id="A0A9W2Y899"/>
<keyword evidence="1" id="KW-0732">Signal</keyword>
<feature type="transmembrane region" description="Helical" evidence="3">
    <location>
        <begin position="95"/>
        <end position="117"/>
    </location>
</feature>
<dbReference type="GO" id="GO:0009897">
    <property type="term" value="C:external side of plasma membrane"/>
    <property type="evidence" value="ECO:0007669"/>
    <property type="project" value="TreeGrafter"/>
</dbReference>
<name>A0A9W2Y899_BETSP</name>
<accession>A0A9W2Y899</accession>
<dbReference type="PROSITE" id="PS50835">
    <property type="entry name" value="IG_LIKE"/>
    <property type="match status" value="1"/>
</dbReference>
<dbReference type="Pfam" id="PF13895">
    <property type="entry name" value="Ig_2"/>
    <property type="match status" value="1"/>
</dbReference>
<keyword evidence="3" id="KW-1133">Transmembrane helix</keyword>
<dbReference type="InterPro" id="IPR050488">
    <property type="entry name" value="Ig_Fc_receptor"/>
</dbReference>